<name>A0A1G7KXH7_9EURY</name>
<feature type="domain" description="Type II secretion system protein GspF" evidence="7">
    <location>
        <begin position="104"/>
        <end position="230"/>
    </location>
</feature>
<dbReference type="EMBL" id="FNBK01000006">
    <property type="protein sequence ID" value="SDF41610.1"/>
    <property type="molecule type" value="Genomic_DNA"/>
</dbReference>
<dbReference type="Proteomes" id="UP000199076">
    <property type="component" value="Unassembled WGS sequence"/>
</dbReference>
<dbReference type="GO" id="GO:0005886">
    <property type="term" value="C:plasma membrane"/>
    <property type="evidence" value="ECO:0007669"/>
    <property type="project" value="UniProtKB-SubCell"/>
</dbReference>
<evidence type="ECO:0000256" key="5">
    <source>
        <dbReference type="ARBA" id="ARBA00023136"/>
    </source>
</evidence>
<evidence type="ECO:0000256" key="2">
    <source>
        <dbReference type="ARBA" id="ARBA00022475"/>
    </source>
</evidence>
<feature type="transmembrane region" description="Helical" evidence="6">
    <location>
        <begin position="288"/>
        <end position="309"/>
    </location>
</feature>
<dbReference type="NCBIfam" id="NF004704">
    <property type="entry name" value="PRK06041.1-2"/>
    <property type="match status" value="1"/>
</dbReference>
<dbReference type="AlphaFoldDB" id="A0A1G7KXH7"/>
<evidence type="ECO:0000313" key="8">
    <source>
        <dbReference type="EMBL" id="SDF41610.1"/>
    </source>
</evidence>
<feature type="transmembrane region" description="Helical" evidence="6">
    <location>
        <begin position="520"/>
        <end position="545"/>
    </location>
</feature>
<accession>A0A1G7KXH7</accession>
<dbReference type="RefSeq" id="WP_092690937.1">
    <property type="nucleotide sequence ID" value="NZ_FNBK01000006.1"/>
</dbReference>
<feature type="transmembrane region" description="Helical" evidence="6">
    <location>
        <begin position="66"/>
        <end position="84"/>
    </location>
</feature>
<evidence type="ECO:0000256" key="6">
    <source>
        <dbReference type="SAM" id="Phobius"/>
    </source>
</evidence>
<keyword evidence="8" id="KW-0969">Cilium</keyword>
<feature type="transmembrane region" description="Helical" evidence="6">
    <location>
        <begin position="38"/>
        <end position="60"/>
    </location>
</feature>
<comment type="subcellular location">
    <subcellularLocation>
        <location evidence="1">Cell membrane</location>
        <topology evidence="1">Multi-pass membrane protein</topology>
    </subcellularLocation>
</comment>
<dbReference type="PANTHER" id="PTHR35402:SF2">
    <property type="entry name" value="FLAGELLA ACCESSORY PROTEIN J"/>
    <property type="match status" value="1"/>
</dbReference>
<evidence type="ECO:0000256" key="3">
    <source>
        <dbReference type="ARBA" id="ARBA00022692"/>
    </source>
</evidence>
<keyword evidence="8" id="KW-0966">Cell projection</keyword>
<feature type="transmembrane region" description="Helical" evidence="6">
    <location>
        <begin position="329"/>
        <end position="347"/>
    </location>
</feature>
<gene>
    <name evidence="8" type="ORF">SAMN05216218_10662</name>
</gene>
<dbReference type="InterPro" id="IPR056569">
    <property type="entry name" value="ArlJ-like"/>
</dbReference>
<dbReference type="InterPro" id="IPR018076">
    <property type="entry name" value="T2SS_GspF_dom"/>
</dbReference>
<dbReference type="Pfam" id="PF00482">
    <property type="entry name" value="T2SSF"/>
    <property type="match status" value="1"/>
</dbReference>
<feature type="transmembrane region" description="Helical" evidence="6">
    <location>
        <begin position="472"/>
        <end position="500"/>
    </location>
</feature>
<feature type="transmembrane region" description="Helical" evidence="6">
    <location>
        <begin position="216"/>
        <end position="238"/>
    </location>
</feature>
<dbReference type="OrthoDB" id="141855at2157"/>
<keyword evidence="3 6" id="KW-0812">Transmembrane</keyword>
<dbReference type="STRING" id="660518.SAMN05216218_10662"/>
<feature type="transmembrane region" description="Helical" evidence="6">
    <location>
        <begin position="557"/>
        <end position="578"/>
    </location>
</feature>
<reference evidence="9" key="1">
    <citation type="submission" date="2016-10" db="EMBL/GenBank/DDBJ databases">
        <authorList>
            <person name="Varghese N."/>
            <person name="Submissions S."/>
        </authorList>
    </citation>
    <scope>NUCLEOTIDE SEQUENCE [LARGE SCALE GENOMIC DNA]</scope>
    <source>
        <strain evidence="9">IBRC-M 10760</strain>
    </source>
</reference>
<keyword evidence="2" id="KW-1003">Cell membrane</keyword>
<keyword evidence="4 6" id="KW-1133">Transmembrane helix</keyword>
<evidence type="ECO:0000256" key="1">
    <source>
        <dbReference type="ARBA" id="ARBA00004651"/>
    </source>
</evidence>
<evidence type="ECO:0000259" key="7">
    <source>
        <dbReference type="Pfam" id="PF00482"/>
    </source>
</evidence>
<keyword evidence="9" id="KW-1185">Reference proteome</keyword>
<dbReference type="PANTHER" id="PTHR35402">
    <property type="entry name" value="INTEGRAL MEMBRANE PROTEIN-RELATED"/>
    <property type="match status" value="1"/>
</dbReference>
<keyword evidence="8" id="KW-0282">Flagellum</keyword>
<evidence type="ECO:0000256" key="4">
    <source>
        <dbReference type="ARBA" id="ARBA00022989"/>
    </source>
</evidence>
<keyword evidence="5 6" id="KW-0472">Membrane</keyword>
<organism evidence="8 9">
    <name type="scientific">Halorientalis regularis</name>
    <dbReference type="NCBI Taxonomy" id="660518"/>
    <lineage>
        <taxon>Archaea</taxon>
        <taxon>Methanobacteriati</taxon>
        <taxon>Methanobacteriota</taxon>
        <taxon>Stenosarchaea group</taxon>
        <taxon>Halobacteria</taxon>
        <taxon>Halobacteriales</taxon>
        <taxon>Haloarculaceae</taxon>
        <taxon>Halorientalis</taxon>
    </lineage>
</organism>
<sequence>MASKESTSTVEELRLSVASVLDDLLESYQQMHVPMRRYMLVILLPATGFMLLTVVGALLINAPTFVRVPVPLLGLLLFGAALFYPKILLSQEKKALNNRLHLVITHMTVLSTTRIDRMEVFRALAEEEEYGALAQEMRRVVQLVDTWNQSLDDALRRRARQVPSDALADFFDRLAYTLGAGQPLEDFLLSEQEQVMQNYETVYTGSLENLEVMKDLYMSMILSMTFALVFSVVLPILTGTNPTMTVSAVILLFIFVQTGFYLVIRTMAPTDPLWYQPEEITTELDTKLIAVFATGVSLTFVLAIVSLGGMFGISPITLEMILPLSSIPLPLYVAVPVTPLLIPGLYVRRVEKRIAARDDEFPSFIRALGAAEGAKQSTTSMVLSTLRKKDFGAITGNIDDLYKRLNMRIEPSSAWRYFTADCRSYLIQKFSEMFLIGREMGGSPKQLGELISENMNVVLQLRQRRSQAATTLIGLLYGISAAATFAFFIGLQVVNILASMSLDLTTASEFNVNSLINTSVYNIPLIEFLLIVVIVFNALLSSLMIRETDGGHKLNAYMHFVILTWLGAIIAIFTKSMVSSFLTI</sequence>
<proteinExistence type="predicted"/>
<protein>
    <submittedName>
        <fullName evidence="8">Flagellar protein FlaJ</fullName>
    </submittedName>
</protein>
<evidence type="ECO:0000313" key="9">
    <source>
        <dbReference type="Proteomes" id="UP000199076"/>
    </source>
</evidence>
<feature type="transmembrane region" description="Helical" evidence="6">
    <location>
        <begin position="244"/>
        <end position="264"/>
    </location>
</feature>